<evidence type="ECO:0000256" key="1">
    <source>
        <dbReference type="SAM" id="MobiDB-lite"/>
    </source>
</evidence>
<feature type="region of interest" description="Disordered" evidence="1">
    <location>
        <begin position="203"/>
        <end position="283"/>
    </location>
</feature>
<feature type="compositionally biased region" description="Polar residues" evidence="1">
    <location>
        <begin position="245"/>
        <end position="254"/>
    </location>
</feature>
<protein>
    <submittedName>
        <fullName evidence="2">Uncharacterized protein</fullName>
    </submittedName>
</protein>
<feature type="compositionally biased region" description="Basic and acidic residues" evidence="1">
    <location>
        <begin position="256"/>
        <end position="271"/>
    </location>
</feature>
<evidence type="ECO:0000313" key="2">
    <source>
        <dbReference type="EMBL" id="KAK1345084.1"/>
    </source>
</evidence>
<comment type="caution">
    <text evidence="2">The sequence shown here is derived from an EMBL/GenBank/DDBJ whole genome shotgun (WGS) entry which is preliminary data.</text>
</comment>
<gene>
    <name evidence="2" type="ORF">QTO34_013789</name>
</gene>
<feature type="compositionally biased region" description="Basic and acidic residues" evidence="1">
    <location>
        <begin position="216"/>
        <end position="225"/>
    </location>
</feature>
<reference evidence="2" key="1">
    <citation type="submission" date="2023-06" db="EMBL/GenBank/DDBJ databases">
        <title>Reference genome for the Northern bat (Eptesicus nilssonii), a most northern bat species.</title>
        <authorList>
            <person name="Laine V.N."/>
            <person name="Pulliainen A.T."/>
            <person name="Lilley T.M."/>
        </authorList>
    </citation>
    <scope>NUCLEOTIDE SEQUENCE</scope>
    <source>
        <strain evidence="2">BLF_Eptnil</strain>
        <tissue evidence="2">Kidney</tissue>
    </source>
</reference>
<feature type="compositionally biased region" description="Pro residues" evidence="1">
    <location>
        <begin position="273"/>
        <end position="283"/>
    </location>
</feature>
<dbReference type="AlphaFoldDB" id="A0AA40I8K8"/>
<proteinExistence type="predicted"/>
<organism evidence="2 3">
    <name type="scientific">Cnephaeus nilssonii</name>
    <name type="common">Northern bat</name>
    <name type="synonym">Eptesicus nilssonii</name>
    <dbReference type="NCBI Taxonomy" id="3371016"/>
    <lineage>
        <taxon>Eukaryota</taxon>
        <taxon>Metazoa</taxon>
        <taxon>Chordata</taxon>
        <taxon>Craniata</taxon>
        <taxon>Vertebrata</taxon>
        <taxon>Euteleostomi</taxon>
        <taxon>Mammalia</taxon>
        <taxon>Eutheria</taxon>
        <taxon>Laurasiatheria</taxon>
        <taxon>Chiroptera</taxon>
        <taxon>Yangochiroptera</taxon>
        <taxon>Vespertilionidae</taxon>
        <taxon>Cnephaeus</taxon>
    </lineage>
</organism>
<evidence type="ECO:0000313" key="3">
    <source>
        <dbReference type="Proteomes" id="UP001177744"/>
    </source>
</evidence>
<dbReference type="Proteomes" id="UP001177744">
    <property type="component" value="Unassembled WGS sequence"/>
</dbReference>
<dbReference type="EMBL" id="JAULJE010000003">
    <property type="protein sequence ID" value="KAK1345084.1"/>
    <property type="molecule type" value="Genomic_DNA"/>
</dbReference>
<name>A0AA40I8K8_CNENI</name>
<accession>A0AA40I8K8</accession>
<feature type="non-terminal residue" evidence="2">
    <location>
        <position position="283"/>
    </location>
</feature>
<sequence length="283" mass="31995">MNLRASDLAVEITRELKLVVQHEDVTELLQSHNKTLRDEELLRKDGQRQWFLKVESTPGEYTVKIVEMTPKDLEYHINLVDKTASGFEKIDSNFERTSLYKMLSNSLTCYREFVSGEKREQNKRGCPPIRVVARWRGKEKGGSGEPHSGRAAVVSGVHSFCTWPGDCHLLSQPCWSLWALDWDQELGTFTWLPAPVFRQQQFSSDHPPIRVPPIGHPERNSDREALQSAGGQRKTAAGGKLLPAATQSATTSVFRSDGRLVWREERGKGTRESPPPPRLQPAQ</sequence>
<keyword evidence="3" id="KW-1185">Reference proteome</keyword>